<accession>A0A0E1W7I7</accession>
<dbReference type="InterPro" id="IPR011043">
    <property type="entry name" value="Gal_Oxase/kelch_b-propeller"/>
</dbReference>
<dbReference type="InterPro" id="IPR006652">
    <property type="entry name" value="Kelch_1"/>
</dbReference>
<dbReference type="PROSITE" id="PS50231">
    <property type="entry name" value="RICIN_B_LECTIN"/>
    <property type="match status" value="2"/>
</dbReference>
<dbReference type="Pfam" id="PF14200">
    <property type="entry name" value="RicinB_lectin_2"/>
    <property type="match status" value="3"/>
</dbReference>
<dbReference type="SUPFAM" id="SSF50370">
    <property type="entry name" value="Ricin B-like lectins"/>
    <property type="match status" value="2"/>
</dbReference>
<evidence type="ECO:0000259" key="2">
    <source>
        <dbReference type="SMART" id="SM00458"/>
    </source>
</evidence>
<dbReference type="InterPro" id="IPR015202">
    <property type="entry name" value="GO-like_E_set"/>
</dbReference>
<dbReference type="Gene3D" id="2.130.10.80">
    <property type="entry name" value="Galactose oxidase/kelch, beta-propeller"/>
    <property type="match status" value="1"/>
</dbReference>
<dbReference type="PANTHER" id="PTHR32208:SF68">
    <property type="entry name" value="GALACTOSE OXIDASE"/>
    <property type="match status" value="1"/>
</dbReference>
<dbReference type="HOGENOM" id="CLU_013444_0_0_4"/>
<gene>
    <name evidence="3" type="ORF">BURPS1710A_2024</name>
</gene>
<dbReference type="Proteomes" id="UP000001812">
    <property type="component" value="Chromosome I"/>
</dbReference>
<dbReference type="SUPFAM" id="SSF81296">
    <property type="entry name" value="E set domains"/>
    <property type="match status" value="1"/>
</dbReference>
<sequence>MRHRTMPTAPDAKPAPRRALAQAMPKRPGGGARTIVVNGPFERTGELESTGGTMRTIRMASIDVRLFIFGLLLFLSGLAHADTPSAAQPSPYGIVSVDIDGTRLCMEVGGAAVAPLAGVDVGECRQSADQQWSLVPNGQNFQVVAKHSLQCLTIANAATSPGAPLVQYPCNGGSNQQWSVSPSRSGYKLVSAHDALCASAAGASPGSRMVQQRCDEHASQTLYVSAPPELVGALIGMNGGLCIDGGAAGAQAVQRTCDDAPGQQWRIRPNGSAYKIHLASTNLCLGTRDASRGTGAAIESQRCANVASQLWTIRAASEVDGRNGYANGYWQFVSANSGQCIVVQNASTADGANLIQYPCGQGNAGSNTMWRVNRTSRSSWTGAIALPLVPSAAAHLPDGKILMWSADSTISFGGGGGGVDGNTYTTVFDPIAQKATDAVLTSLGHDMFCPGLNLLADGKIFVNGGVSSRKTSVYDPATHAWSPSNLMNIARGYQSSVTLSDGAVFTLGGSWNVATPDFRLGDKYGEVWRPDSGWSILSNVPDIIGPDPAGAYRGDNHMWLVAARDRWVFYAGPDATLRWIDTTGNGRIVEAGKRGDDAYSISGNAVMYDVGKVLTVGGAPAYDNGVASASAYVIDISAGPQVPPVVRKVQPLAYSRGFVNSVVLPNGQVVAIGGQAVTIPFSDDQSVLVPELWDPSTEAFTRLAPMTVPRNYHSEALLLPDGRVMASGGGLCGSGCNTNHPNVQILTPPYLLNADGTAASRPVIAAAPEQAANGSTIAVSTDAPIRSFALVRMSSSTHSVNTDQRRIPLTFRQSSGGDGGYAYTVAIPADAGVAIPGQYMLFALNAGGVPSVAKTIRIGA</sequence>
<keyword evidence="3" id="KW-0430">Lectin</keyword>
<dbReference type="GO" id="GO:0030246">
    <property type="term" value="F:carbohydrate binding"/>
    <property type="evidence" value="ECO:0007669"/>
    <property type="project" value="UniProtKB-KW"/>
</dbReference>
<dbReference type="InterPro" id="IPR000772">
    <property type="entry name" value="Ricin_B_lectin"/>
</dbReference>
<dbReference type="SUPFAM" id="SSF50965">
    <property type="entry name" value="Galactose oxidase, central domain"/>
    <property type="match status" value="1"/>
</dbReference>
<feature type="transmembrane region" description="Helical" evidence="1">
    <location>
        <begin position="64"/>
        <end position="81"/>
    </location>
</feature>
<organism evidence="3">
    <name type="scientific">Burkholderia pseudomallei 1710a</name>
    <dbReference type="NCBI Taxonomy" id="320371"/>
    <lineage>
        <taxon>Bacteria</taxon>
        <taxon>Pseudomonadati</taxon>
        <taxon>Pseudomonadota</taxon>
        <taxon>Betaproteobacteria</taxon>
        <taxon>Burkholderiales</taxon>
        <taxon>Burkholderiaceae</taxon>
        <taxon>Burkholderia</taxon>
        <taxon>pseudomallei group</taxon>
    </lineage>
</organism>
<evidence type="ECO:0000256" key="1">
    <source>
        <dbReference type="SAM" id="Phobius"/>
    </source>
</evidence>
<feature type="domain" description="Ricin B lectin" evidence="2">
    <location>
        <begin position="231"/>
        <end position="373"/>
    </location>
</feature>
<dbReference type="InterPro" id="IPR037293">
    <property type="entry name" value="Gal_Oxidase_central_sf"/>
</dbReference>
<keyword evidence="1" id="KW-0472">Membrane</keyword>
<dbReference type="Gene3D" id="2.80.10.50">
    <property type="match status" value="2"/>
</dbReference>
<keyword evidence="1" id="KW-1133">Transmembrane helix</keyword>
<dbReference type="Pfam" id="PF09118">
    <property type="entry name" value="GO-like_E_set"/>
    <property type="match status" value="1"/>
</dbReference>
<dbReference type="EMBL" id="CM000832">
    <property type="protein sequence ID" value="EET08339.1"/>
    <property type="molecule type" value="Genomic_DNA"/>
</dbReference>
<dbReference type="CDD" id="cd02851">
    <property type="entry name" value="E_set_GO_C"/>
    <property type="match status" value="1"/>
</dbReference>
<dbReference type="InterPro" id="IPR035992">
    <property type="entry name" value="Ricin_B-like_lectins"/>
</dbReference>
<dbReference type="InterPro" id="IPR013783">
    <property type="entry name" value="Ig-like_fold"/>
</dbReference>
<dbReference type="SMART" id="SM00458">
    <property type="entry name" value="RICIN"/>
    <property type="match status" value="2"/>
</dbReference>
<feature type="domain" description="Ricin B lectin" evidence="2">
    <location>
        <begin position="90"/>
        <end position="225"/>
    </location>
</feature>
<dbReference type="PANTHER" id="PTHR32208">
    <property type="entry name" value="SECRETED PROTEIN-RELATED"/>
    <property type="match status" value="1"/>
</dbReference>
<dbReference type="InterPro" id="IPR014756">
    <property type="entry name" value="Ig_E-set"/>
</dbReference>
<dbReference type="AlphaFoldDB" id="A0A0E1W7I7"/>
<keyword evidence="1" id="KW-0812">Transmembrane</keyword>
<dbReference type="SMART" id="SM00612">
    <property type="entry name" value="Kelch"/>
    <property type="match status" value="2"/>
</dbReference>
<proteinExistence type="predicted"/>
<reference evidence="3" key="1">
    <citation type="submission" date="2009-05" db="EMBL/GenBank/DDBJ databases">
        <authorList>
            <person name="Harkins D.M."/>
            <person name="DeShazer D."/>
            <person name="Woods D.E."/>
            <person name="Brinkac L.M."/>
            <person name="Brown K.A."/>
            <person name="Hung G.C."/>
            <person name="Tuanyok A."/>
            <person name="Zhang B."/>
            <person name="Nierman W.C."/>
        </authorList>
    </citation>
    <scope>NUCLEOTIDE SEQUENCE [LARGE SCALE GENOMIC DNA]</scope>
    <source>
        <strain evidence="3">1710a</strain>
    </source>
</reference>
<evidence type="ECO:0000313" key="3">
    <source>
        <dbReference type="EMBL" id="EET08339.1"/>
    </source>
</evidence>
<protein>
    <submittedName>
        <fullName evidence="3">Ricin-type beta-trefoil lectin/galactose oxidase domain protein</fullName>
    </submittedName>
</protein>
<dbReference type="CDD" id="cd00161">
    <property type="entry name" value="beta-trefoil_Ricin-like"/>
    <property type="match status" value="2"/>
</dbReference>
<dbReference type="Gene3D" id="2.60.40.10">
    <property type="entry name" value="Immunoglobulins"/>
    <property type="match status" value="1"/>
</dbReference>
<name>A0A0E1W7I7_BURPE</name>